<evidence type="ECO:0008006" key="3">
    <source>
        <dbReference type="Google" id="ProtNLM"/>
    </source>
</evidence>
<gene>
    <name evidence="1" type="ORF">F4560_005341</name>
</gene>
<evidence type="ECO:0000313" key="2">
    <source>
        <dbReference type="Proteomes" id="UP000552097"/>
    </source>
</evidence>
<sequence length="101" mass="10245">MTVFSSTSAAPSAARLTAQPLAGHAGGDFRLSGEGYPAHGRVLFTFHGGQIGETTADAAGRFAGVPVRVPDSFGDSAPGTQFTIGATSGPIYAETTFVITR</sequence>
<accession>A0A7W9M346</accession>
<dbReference type="Proteomes" id="UP000552097">
    <property type="component" value="Unassembled WGS sequence"/>
</dbReference>
<evidence type="ECO:0000313" key="1">
    <source>
        <dbReference type="EMBL" id="MBB5805573.1"/>
    </source>
</evidence>
<protein>
    <recommendedName>
        <fullName evidence="3">Htaa protein</fullName>
    </recommendedName>
</protein>
<reference evidence="1 2" key="1">
    <citation type="submission" date="2020-08" db="EMBL/GenBank/DDBJ databases">
        <title>Sequencing the genomes of 1000 actinobacteria strains.</title>
        <authorList>
            <person name="Klenk H.-P."/>
        </authorList>
    </citation>
    <scope>NUCLEOTIDE SEQUENCE [LARGE SCALE GENOMIC DNA]</scope>
    <source>
        <strain evidence="1 2">DSM 45486</strain>
    </source>
</reference>
<proteinExistence type="predicted"/>
<dbReference type="AlphaFoldDB" id="A0A7W9M346"/>
<dbReference type="RefSeq" id="WP_184924188.1">
    <property type="nucleotide sequence ID" value="NZ_JACHMO010000001.1"/>
</dbReference>
<keyword evidence="2" id="KW-1185">Reference proteome</keyword>
<dbReference type="EMBL" id="JACHMO010000001">
    <property type="protein sequence ID" value="MBB5805573.1"/>
    <property type="molecule type" value="Genomic_DNA"/>
</dbReference>
<comment type="caution">
    <text evidence="1">The sequence shown here is derived from an EMBL/GenBank/DDBJ whole genome shotgun (WGS) entry which is preliminary data.</text>
</comment>
<name>A0A7W9M346_9PSEU</name>
<organism evidence="1 2">
    <name type="scientific">Saccharothrix ecbatanensis</name>
    <dbReference type="NCBI Taxonomy" id="1105145"/>
    <lineage>
        <taxon>Bacteria</taxon>
        <taxon>Bacillati</taxon>
        <taxon>Actinomycetota</taxon>
        <taxon>Actinomycetes</taxon>
        <taxon>Pseudonocardiales</taxon>
        <taxon>Pseudonocardiaceae</taxon>
        <taxon>Saccharothrix</taxon>
    </lineage>
</organism>